<dbReference type="Proteomes" id="UP000238801">
    <property type="component" value="Unassembled WGS sequence"/>
</dbReference>
<keyword evidence="3" id="KW-1185">Reference proteome</keyword>
<feature type="signal peptide" evidence="1">
    <location>
        <begin position="1"/>
        <end position="26"/>
    </location>
</feature>
<dbReference type="RefSeq" id="WP_106159987.1">
    <property type="nucleotide sequence ID" value="NZ_PVTT01000001.1"/>
</dbReference>
<dbReference type="PROSITE" id="PS51257">
    <property type="entry name" value="PROKAR_LIPOPROTEIN"/>
    <property type="match status" value="1"/>
</dbReference>
<dbReference type="EMBL" id="PVTT01000001">
    <property type="protein sequence ID" value="PRY95627.1"/>
    <property type="molecule type" value="Genomic_DNA"/>
</dbReference>
<reference evidence="2 3" key="1">
    <citation type="submission" date="2018-03" db="EMBL/GenBank/DDBJ databases">
        <title>Genomic Encyclopedia of Archaeal and Bacterial Type Strains, Phase II (KMG-II): from individual species to whole genera.</title>
        <authorList>
            <person name="Goeker M."/>
        </authorList>
    </citation>
    <scope>NUCLEOTIDE SEQUENCE [LARGE SCALE GENOMIC DNA]</scope>
    <source>
        <strain evidence="2 3">DSM 29318</strain>
    </source>
</reference>
<feature type="chain" id="PRO_5015634242" evidence="1">
    <location>
        <begin position="27"/>
        <end position="174"/>
    </location>
</feature>
<keyword evidence="1" id="KW-0732">Signal</keyword>
<dbReference type="Pfam" id="PF14559">
    <property type="entry name" value="TPR_19"/>
    <property type="match status" value="1"/>
</dbReference>
<dbReference type="SUPFAM" id="SSF48452">
    <property type="entry name" value="TPR-like"/>
    <property type="match status" value="1"/>
</dbReference>
<dbReference type="InterPro" id="IPR019734">
    <property type="entry name" value="TPR_rpt"/>
</dbReference>
<organism evidence="2 3">
    <name type="scientific">Hasllibacter halocynthiae</name>
    <dbReference type="NCBI Taxonomy" id="595589"/>
    <lineage>
        <taxon>Bacteria</taxon>
        <taxon>Pseudomonadati</taxon>
        <taxon>Pseudomonadota</taxon>
        <taxon>Alphaproteobacteria</taxon>
        <taxon>Rhodobacterales</taxon>
        <taxon>Roseobacteraceae</taxon>
        <taxon>Hasllibacter</taxon>
    </lineage>
</organism>
<dbReference type="AlphaFoldDB" id="A0A2T0X9M8"/>
<dbReference type="OrthoDB" id="495305at2"/>
<evidence type="ECO:0000256" key="1">
    <source>
        <dbReference type="SAM" id="SignalP"/>
    </source>
</evidence>
<accession>A0A2T0X9M8</accession>
<dbReference type="Gene3D" id="1.25.40.10">
    <property type="entry name" value="Tetratricopeptide repeat domain"/>
    <property type="match status" value="1"/>
</dbReference>
<protein>
    <submittedName>
        <fullName evidence="2">Tetratricopeptide repeat-containing protein</fullName>
    </submittedName>
</protein>
<evidence type="ECO:0000313" key="2">
    <source>
        <dbReference type="EMBL" id="PRY95627.1"/>
    </source>
</evidence>
<name>A0A2T0X9M8_9RHOB</name>
<proteinExistence type="predicted"/>
<gene>
    <name evidence="2" type="ORF">BCF33_1249</name>
</gene>
<comment type="caution">
    <text evidence="2">The sequence shown here is derived from an EMBL/GenBank/DDBJ whole genome shotgun (WGS) entry which is preliminary data.</text>
</comment>
<dbReference type="SMART" id="SM00028">
    <property type="entry name" value="TPR"/>
    <property type="match status" value="3"/>
</dbReference>
<dbReference type="InterPro" id="IPR011990">
    <property type="entry name" value="TPR-like_helical_dom_sf"/>
</dbReference>
<evidence type="ECO:0000313" key="3">
    <source>
        <dbReference type="Proteomes" id="UP000238801"/>
    </source>
</evidence>
<sequence length="174" mass="18240">MLRIVLPACAVLVLLAACMPPGGPQALTPDEALTRGLTAAALGDHEAALTLYTRGRLGRPDDARLLAAQGASAHALGRVNQAEPLLRRALASDPELPAAWNTLGLLLLDTDRAPAAVRAFERAFALTRGSSASIRANLSRAMEIRDGARYAPPEEASATLTYRGGGDYLLSTDD</sequence>